<dbReference type="RefSeq" id="XP_014664158.1">
    <property type="nucleotide sequence ID" value="XM_014808672.1"/>
</dbReference>
<protein>
    <submittedName>
        <fullName evidence="5">Uncharacterized protein LOC106806660</fullName>
    </submittedName>
</protein>
<evidence type="ECO:0000313" key="4">
    <source>
        <dbReference type="Proteomes" id="UP000695022"/>
    </source>
</evidence>
<dbReference type="InterPro" id="IPR011330">
    <property type="entry name" value="Glyco_hydro/deAcase_b/a-brl"/>
</dbReference>
<organism evidence="4 5">
    <name type="scientific">Priapulus caudatus</name>
    <name type="common">Priapulid worm</name>
    <dbReference type="NCBI Taxonomy" id="37621"/>
    <lineage>
        <taxon>Eukaryota</taxon>
        <taxon>Metazoa</taxon>
        <taxon>Ecdysozoa</taxon>
        <taxon>Scalidophora</taxon>
        <taxon>Priapulida</taxon>
        <taxon>Priapulimorpha</taxon>
        <taxon>Priapulimorphida</taxon>
        <taxon>Priapulidae</taxon>
        <taxon>Priapulus</taxon>
    </lineage>
</organism>
<dbReference type="Gene3D" id="3.20.20.370">
    <property type="entry name" value="Glycoside hydrolase/deacetylase"/>
    <property type="match status" value="1"/>
</dbReference>
<feature type="domain" description="Chitin-binding type-2" evidence="3">
    <location>
        <begin position="57"/>
        <end position="121"/>
    </location>
</feature>
<dbReference type="SUPFAM" id="SSF57625">
    <property type="entry name" value="Invertebrate chitin-binding proteins"/>
    <property type="match status" value="1"/>
</dbReference>
<accession>A0ABM1DW37</accession>
<dbReference type="InterPro" id="IPR002557">
    <property type="entry name" value="Chitin-bd_dom"/>
</dbReference>
<dbReference type="SMART" id="SM00494">
    <property type="entry name" value="ChtBD2"/>
    <property type="match status" value="1"/>
</dbReference>
<dbReference type="Proteomes" id="UP000695022">
    <property type="component" value="Unplaced"/>
</dbReference>
<dbReference type="InterPro" id="IPR023415">
    <property type="entry name" value="LDLR_class-A_CS"/>
</dbReference>
<feature type="disulfide bond" evidence="2">
    <location>
        <begin position="160"/>
        <end position="175"/>
    </location>
</feature>
<dbReference type="PANTHER" id="PTHR45985">
    <property type="match status" value="1"/>
</dbReference>
<dbReference type="SUPFAM" id="SSF88713">
    <property type="entry name" value="Glycoside hydrolase/deacetylase"/>
    <property type="match status" value="1"/>
</dbReference>
<evidence type="ECO:0000256" key="2">
    <source>
        <dbReference type="PROSITE-ProRule" id="PRU00124"/>
    </source>
</evidence>
<keyword evidence="4" id="KW-1185">Reference proteome</keyword>
<sequence length="551" mass="63063">MLPVVFLARQYNLRFHCRGARHIKLHRLFATALIRNYLFAAVATPVEKRLGVPIEAEDGCNPSIGAATFVSDARDCQVFYICDHGWPKITRCPGVTIWTQIDDHEGRCEAPENGTNSVCGYVRPPPPTVTEEKIRIEDGLAYCEWHCVNSAECITNLAVCDGVQHCSDGSDESDCAVECDPRTCRLPGCRCSNTDVPGGLLPTEVPQLVMLTWESAIRLEDYNHLLQQVFKKVNNQRKRIRRENPNGCPMVGTFFINHQFNDYAATQDLYHDGHEIAAMSISHVPDVSNYWQELDENMWAREIADQKQMFEHLSFVPESSVVGMRAPYLQLGGNRQFSMLQDNGFRYDMSWPTQQMEPPLWPYTLEYRSTQECVVAPCPTASFPGLWEVPMVDWLDTNDTVCNNVDGCYFPLSKEESLTLLRSNFRRHYETNRAPFPLNLRARWFYEAHYNIEALTEFLDELEALPDVYLVTVSQTLDWIMNPSRISDTARFFTCDYSDRLPLCKEPISCTYLNITHPPNSIEHQGDRRIETCATTCPPRYPWVNNPDGNL</sequence>
<dbReference type="SMART" id="SM00192">
    <property type="entry name" value="LDLa"/>
    <property type="match status" value="1"/>
</dbReference>
<dbReference type="Gene3D" id="4.10.400.10">
    <property type="entry name" value="Low-density Lipoprotein Receptor"/>
    <property type="match status" value="1"/>
</dbReference>
<gene>
    <name evidence="5" type="primary">LOC106806660</name>
</gene>
<dbReference type="PROSITE" id="PS50940">
    <property type="entry name" value="CHIT_BIND_II"/>
    <property type="match status" value="1"/>
</dbReference>
<dbReference type="InterPro" id="IPR036508">
    <property type="entry name" value="Chitin-bd_dom_sf"/>
</dbReference>
<evidence type="ECO:0000259" key="3">
    <source>
        <dbReference type="PROSITE" id="PS50940"/>
    </source>
</evidence>
<dbReference type="SUPFAM" id="SSF57424">
    <property type="entry name" value="LDL receptor-like module"/>
    <property type="match status" value="1"/>
</dbReference>
<dbReference type="PROSITE" id="PS01209">
    <property type="entry name" value="LDLRA_1"/>
    <property type="match status" value="1"/>
</dbReference>
<dbReference type="GeneID" id="106806660"/>
<dbReference type="InterPro" id="IPR052740">
    <property type="entry name" value="CE4"/>
</dbReference>
<evidence type="ECO:0000313" key="5">
    <source>
        <dbReference type="RefSeq" id="XP_014664158.1"/>
    </source>
</evidence>
<dbReference type="PANTHER" id="PTHR45985:SF3">
    <property type="entry name" value="CHITIN DEACETYLASE-LIKE 4"/>
    <property type="match status" value="1"/>
</dbReference>
<reference evidence="5" key="1">
    <citation type="submission" date="2025-08" db="UniProtKB">
        <authorList>
            <consortium name="RefSeq"/>
        </authorList>
    </citation>
    <scope>IDENTIFICATION</scope>
</reference>
<name>A0ABM1DW37_PRICU</name>
<dbReference type="InterPro" id="IPR002172">
    <property type="entry name" value="LDrepeatLR_classA_rpt"/>
</dbReference>
<dbReference type="Pfam" id="PF01607">
    <property type="entry name" value="CBM_14"/>
    <property type="match status" value="1"/>
</dbReference>
<proteinExistence type="predicted"/>
<comment type="caution">
    <text evidence="2">Lacks conserved residue(s) required for the propagation of feature annotation.</text>
</comment>
<dbReference type="CDD" id="cd00112">
    <property type="entry name" value="LDLa"/>
    <property type="match status" value="1"/>
</dbReference>
<dbReference type="InterPro" id="IPR036055">
    <property type="entry name" value="LDL_receptor-like_sf"/>
</dbReference>
<evidence type="ECO:0000256" key="1">
    <source>
        <dbReference type="ARBA" id="ARBA00023157"/>
    </source>
</evidence>
<dbReference type="PROSITE" id="PS50068">
    <property type="entry name" value="LDLRA_2"/>
    <property type="match status" value="1"/>
</dbReference>
<dbReference type="Pfam" id="PF00057">
    <property type="entry name" value="Ldl_recept_a"/>
    <property type="match status" value="1"/>
</dbReference>
<keyword evidence="1 2" id="KW-1015">Disulfide bond</keyword>